<evidence type="ECO:0000313" key="2">
    <source>
        <dbReference type="EMBL" id="BDV31318.1"/>
    </source>
</evidence>
<keyword evidence="3" id="KW-1185">Reference proteome</keyword>
<dbReference type="Proteomes" id="UP001317779">
    <property type="component" value="Chromosome"/>
</dbReference>
<protein>
    <submittedName>
        <fullName evidence="2">NAD-dependent epimerase</fullName>
    </submittedName>
</protein>
<proteinExistence type="predicted"/>
<evidence type="ECO:0000313" key="3">
    <source>
        <dbReference type="Proteomes" id="UP001317779"/>
    </source>
</evidence>
<accession>A0ABM8E062</accession>
<feature type="domain" description="NAD(P)-binding" evidence="1">
    <location>
        <begin position="8"/>
        <end position="155"/>
    </location>
</feature>
<dbReference type="RefSeq" id="WP_263798095.1">
    <property type="nucleotide sequence ID" value="NZ_AP027141.1"/>
</dbReference>
<dbReference type="PANTHER" id="PTHR43355:SF2">
    <property type="entry name" value="FLAVIN REDUCTASE (NADPH)"/>
    <property type="match status" value="1"/>
</dbReference>
<dbReference type="SUPFAM" id="SSF51735">
    <property type="entry name" value="NAD(P)-binding Rossmann-fold domains"/>
    <property type="match status" value="1"/>
</dbReference>
<reference evidence="2 3" key="1">
    <citation type="submission" date="2022-12" db="EMBL/GenBank/DDBJ databases">
        <title>Microbacterium terricola strain KV-448 chromosome, complete genome.</title>
        <authorList>
            <person name="Oshima T."/>
            <person name="Moriya T."/>
            <person name="Bessho Y."/>
        </authorList>
    </citation>
    <scope>NUCLEOTIDE SEQUENCE [LARGE SCALE GENOMIC DNA]</scope>
    <source>
        <strain evidence="2 3">KV-448</strain>
    </source>
</reference>
<dbReference type="EMBL" id="AP027141">
    <property type="protein sequence ID" value="BDV31318.1"/>
    <property type="molecule type" value="Genomic_DNA"/>
</dbReference>
<dbReference type="InterPro" id="IPR051606">
    <property type="entry name" value="Polyketide_Oxido-like"/>
</dbReference>
<dbReference type="InterPro" id="IPR036291">
    <property type="entry name" value="NAD(P)-bd_dom_sf"/>
</dbReference>
<gene>
    <name evidence="2" type="ORF">Microterr_19780</name>
</gene>
<name>A0ABM8E062_9MICO</name>
<sequence length="213" mass="22352">MTRIAVIGGTGYAGRHIVVEAVRRGHDVVAVSRKIPAERIEGATHIEGTILDVPGLLHELQGVDAIVTAIAPRGDMADAAVPGVLELAENLAGTGIRLGVIGGAGSSLSAPEGPRLMELDFPEEYLFEAQTGLDSLEGLRATPASVDWFLVHPAETFGAWNPGERTGAYRDGGQVVVRDADGVSNISGPDLGVAVVDEIESPQHRRENFTVGY</sequence>
<organism evidence="2 3">
    <name type="scientific">Microbacterium terricola</name>
    <dbReference type="NCBI Taxonomy" id="344163"/>
    <lineage>
        <taxon>Bacteria</taxon>
        <taxon>Bacillati</taxon>
        <taxon>Actinomycetota</taxon>
        <taxon>Actinomycetes</taxon>
        <taxon>Micrococcales</taxon>
        <taxon>Microbacteriaceae</taxon>
        <taxon>Microbacterium</taxon>
    </lineage>
</organism>
<dbReference type="Pfam" id="PF13460">
    <property type="entry name" value="NAD_binding_10"/>
    <property type="match status" value="1"/>
</dbReference>
<evidence type="ECO:0000259" key="1">
    <source>
        <dbReference type="Pfam" id="PF13460"/>
    </source>
</evidence>
<dbReference type="PANTHER" id="PTHR43355">
    <property type="entry name" value="FLAVIN REDUCTASE (NADPH)"/>
    <property type="match status" value="1"/>
</dbReference>
<dbReference type="InterPro" id="IPR016040">
    <property type="entry name" value="NAD(P)-bd_dom"/>
</dbReference>
<dbReference type="Gene3D" id="3.40.50.720">
    <property type="entry name" value="NAD(P)-binding Rossmann-like Domain"/>
    <property type="match status" value="1"/>
</dbReference>